<feature type="domain" description="Peptidase M15C" evidence="2">
    <location>
        <begin position="175"/>
        <end position="238"/>
    </location>
</feature>
<evidence type="ECO:0000313" key="4">
    <source>
        <dbReference type="Proteomes" id="UP000298781"/>
    </source>
</evidence>
<dbReference type="GO" id="GO:0008233">
    <property type="term" value="F:peptidase activity"/>
    <property type="evidence" value="ECO:0007669"/>
    <property type="project" value="InterPro"/>
</dbReference>
<keyword evidence="4" id="KW-1185">Reference proteome</keyword>
<evidence type="ECO:0000256" key="1">
    <source>
        <dbReference type="SAM" id="MobiDB-lite"/>
    </source>
</evidence>
<feature type="region of interest" description="Disordered" evidence="1">
    <location>
        <begin position="69"/>
        <end position="89"/>
    </location>
</feature>
<sequence length="244" mass="27238">MPLAGAAPAAATVSADRLAKLVASYPDHLAAVVDDILVWRDGTRMTIGSDRPARAFEDMVRSATIADQLRQTYQPGPPQDRPARDESPGRLRNTAFFVKMYGDCAKGGVTRLMRPVAWMPKTASQTIQLTNVNDVAARMERVIDLLDRLPDRLKAFLVPSAGTYNCRVVADTGVPSMHAYGAAIDIHVGQSDYWAWASRRGEIAYRNRIPFEIVAIFEAEGFIWGGKWYHFDTMHFEYRPEMFG</sequence>
<dbReference type="OrthoDB" id="9799970at2"/>
<dbReference type="InterPro" id="IPR039561">
    <property type="entry name" value="Peptidase_M15C"/>
</dbReference>
<name>A0A4D7B7C9_9HYPH</name>
<dbReference type="AlphaFoldDB" id="A0A4D7B7C9"/>
<evidence type="ECO:0000313" key="3">
    <source>
        <dbReference type="EMBL" id="QCI69184.1"/>
    </source>
</evidence>
<dbReference type="EMBL" id="CP039690">
    <property type="protein sequence ID" value="QCI69184.1"/>
    <property type="molecule type" value="Genomic_DNA"/>
</dbReference>
<dbReference type="KEGG" id="pstg:E8M01_12420"/>
<dbReference type="Gene3D" id="3.30.1380.10">
    <property type="match status" value="1"/>
</dbReference>
<protein>
    <submittedName>
        <fullName evidence="3">M15 family metallopeptidase</fullName>
    </submittedName>
</protein>
<dbReference type="Proteomes" id="UP000298781">
    <property type="component" value="Chromosome"/>
</dbReference>
<dbReference type="Pfam" id="PF13539">
    <property type="entry name" value="Peptidase_M15_4"/>
    <property type="match status" value="1"/>
</dbReference>
<organism evidence="3 4">
    <name type="scientific">Phreatobacter stygius</name>
    <dbReference type="NCBI Taxonomy" id="1940610"/>
    <lineage>
        <taxon>Bacteria</taxon>
        <taxon>Pseudomonadati</taxon>
        <taxon>Pseudomonadota</taxon>
        <taxon>Alphaproteobacteria</taxon>
        <taxon>Hyphomicrobiales</taxon>
        <taxon>Phreatobacteraceae</taxon>
        <taxon>Phreatobacter</taxon>
    </lineage>
</organism>
<proteinExistence type="predicted"/>
<dbReference type="SUPFAM" id="SSF55166">
    <property type="entry name" value="Hedgehog/DD-peptidase"/>
    <property type="match status" value="1"/>
</dbReference>
<gene>
    <name evidence="3" type="ORF">E8M01_12420</name>
</gene>
<dbReference type="InterPro" id="IPR009045">
    <property type="entry name" value="Zn_M74/Hedgehog-like"/>
</dbReference>
<evidence type="ECO:0000259" key="2">
    <source>
        <dbReference type="Pfam" id="PF13539"/>
    </source>
</evidence>
<accession>A0A4D7B7C9</accession>
<reference evidence="3 4" key="1">
    <citation type="submission" date="2019-04" db="EMBL/GenBank/DDBJ databases">
        <title>Phreatobacter aquaticus sp. nov.</title>
        <authorList>
            <person name="Choi A."/>
        </authorList>
    </citation>
    <scope>NUCLEOTIDE SEQUENCE [LARGE SCALE GENOMIC DNA]</scope>
    <source>
        <strain evidence="3 4">KCTC 52518</strain>
    </source>
</reference>